<evidence type="ECO:0000259" key="1">
    <source>
        <dbReference type="SMART" id="SM00829"/>
    </source>
</evidence>
<accession>A0ABP4LUX1</accession>
<feature type="domain" description="Enoyl reductase (ER)" evidence="1">
    <location>
        <begin position="21"/>
        <end position="317"/>
    </location>
</feature>
<sequence>MRAAYVTEPSPADPVAAIRVGDLDTPAVPDGWVRVDVRAGALNMHDLWTLRGATRHPGTGPHVLGSDAAGVAGGQDVVVYPVLPAPGGNGGRAVAHATLLPDAGHGVLAEHIAVPAAHVLPRPAHLDWAEAASLPTAWLTAYRMLFTKAALAPGQVVLMQGAGGGVATAAVSLAVAAGATVVVTSRSERKRERALELGAAAAFDTGARIPEPADVVVETVGAATFEHSTRSTRVGGTIVVCGGTSGFTASLDLTRLFAREITVHGSTTGSLAEFRALLDFVAEHRLRPVVDSTVDLADISTQATRMLSGAAFGKLCVRVA</sequence>
<name>A0ABP4LUX1_9ACTN</name>
<dbReference type="EMBL" id="BAAAQD010000011">
    <property type="protein sequence ID" value="GAA1530337.1"/>
    <property type="molecule type" value="Genomic_DNA"/>
</dbReference>
<evidence type="ECO:0000313" key="2">
    <source>
        <dbReference type="EMBL" id="GAA1530337.1"/>
    </source>
</evidence>
<gene>
    <name evidence="2" type="ORF">GCM10009827_054780</name>
</gene>
<dbReference type="SUPFAM" id="SSF50129">
    <property type="entry name" value="GroES-like"/>
    <property type="match status" value="1"/>
</dbReference>
<dbReference type="InterPro" id="IPR011032">
    <property type="entry name" value="GroES-like_sf"/>
</dbReference>
<dbReference type="InterPro" id="IPR013149">
    <property type="entry name" value="ADH-like_C"/>
</dbReference>
<keyword evidence="3" id="KW-1185">Reference proteome</keyword>
<dbReference type="RefSeq" id="WP_344504996.1">
    <property type="nucleotide sequence ID" value="NZ_BAAAQD010000011.1"/>
</dbReference>
<reference evidence="3" key="1">
    <citation type="journal article" date="2019" name="Int. J. Syst. Evol. Microbiol.">
        <title>The Global Catalogue of Microorganisms (GCM) 10K type strain sequencing project: providing services to taxonomists for standard genome sequencing and annotation.</title>
        <authorList>
            <consortium name="The Broad Institute Genomics Platform"/>
            <consortium name="The Broad Institute Genome Sequencing Center for Infectious Disease"/>
            <person name="Wu L."/>
            <person name="Ma J."/>
        </authorList>
    </citation>
    <scope>NUCLEOTIDE SEQUENCE [LARGE SCALE GENOMIC DNA]</scope>
    <source>
        <strain evidence="3">JCM 15933</strain>
    </source>
</reference>
<evidence type="ECO:0000313" key="3">
    <source>
        <dbReference type="Proteomes" id="UP001501470"/>
    </source>
</evidence>
<dbReference type="SMART" id="SM00829">
    <property type="entry name" value="PKS_ER"/>
    <property type="match status" value="1"/>
</dbReference>
<organism evidence="2 3">
    <name type="scientific">Dactylosporangium maewongense</name>
    <dbReference type="NCBI Taxonomy" id="634393"/>
    <lineage>
        <taxon>Bacteria</taxon>
        <taxon>Bacillati</taxon>
        <taxon>Actinomycetota</taxon>
        <taxon>Actinomycetes</taxon>
        <taxon>Micromonosporales</taxon>
        <taxon>Micromonosporaceae</taxon>
        <taxon>Dactylosporangium</taxon>
    </lineage>
</organism>
<proteinExistence type="predicted"/>
<dbReference type="Gene3D" id="3.40.50.720">
    <property type="entry name" value="NAD(P)-binding Rossmann-like Domain"/>
    <property type="match status" value="1"/>
</dbReference>
<dbReference type="PANTHER" id="PTHR45033">
    <property type="match status" value="1"/>
</dbReference>
<dbReference type="InterPro" id="IPR052711">
    <property type="entry name" value="Zinc_ADH-like"/>
</dbReference>
<dbReference type="InterPro" id="IPR020843">
    <property type="entry name" value="ER"/>
</dbReference>
<protein>
    <submittedName>
        <fullName evidence="2">Zinc-binding dehydrogenase</fullName>
    </submittedName>
</protein>
<dbReference type="PANTHER" id="PTHR45033:SF3">
    <property type="entry name" value="DEHYDROGENASE, PUTATIVE (AFU_ORTHOLOGUE AFUA_2G13270)-RELATED"/>
    <property type="match status" value="1"/>
</dbReference>
<dbReference type="InterPro" id="IPR036291">
    <property type="entry name" value="NAD(P)-bd_dom_sf"/>
</dbReference>
<comment type="caution">
    <text evidence="2">The sequence shown here is derived from an EMBL/GenBank/DDBJ whole genome shotgun (WGS) entry which is preliminary data.</text>
</comment>
<dbReference type="Pfam" id="PF00107">
    <property type="entry name" value="ADH_zinc_N"/>
    <property type="match status" value="1"/>
</dbReference>
<dbReference type="SUPFAM" id="SSF51735">
    <property type="entry name" value="NAD(P)-binding Rossmann-fold domains"/>
    <property type="match status" value="1"/>
</dbReference>
<dbReference type="Proteomes" id="UP001501470">
    <property type="component" value="Unassembled WGS sequence"/>
</dbReference>
<dbReference type="Gene3D" id="3.90.180.10">
    <property type="entry name" value="Medium-chain alcohol dehydrogenases, catalytic domain"/>
    <property type="match status" value="1"/>
</dbReference>